<feature type="transmembrane region" description="Helical" evidence="2">
    <location>
        <begin position="12"/>
        <end position="31"/>
    </location>
</feature>
<evidence type="ECO:0000313" key="4">
    <source>
        <dbReference type="Proteomes" id="UP000266262"/>
    </source>
</evidence>
<keyword evidence="2" id="KW-0472">Membrane</keyword>
<proteinExistence type="predicted"/>
<name>A0ABX9MBM3_9FIRM</name>
<feature type="coiled-coil region" evidence="1">
    <location>
        <begin position="56"/>
        <end position="83"/>
    </location>
</feature>
<keyword evidence="2" id="KW-0812">Transmembrane</keyword>
<protein>
    <submittedName>
        <fullName evidence="3">Uncharacterized protein</fullName>
    </submittedName>
</protein>
<evidence type="ECO:0000313" key="3">
    <source>
        <dbReference type="EMBL" id="RID94257.1"/>
    </source>
</evidence>
<dbReference type="RefSeq" id="WP_119056001.1">
    <property type="nucleotide sequence ID" value="NZ_QWKU01000001.1"/>
</dbReference>
<sequence length="97" mass="10985">MNFKLNKLTLSLILNAICTVAVIALSIVVSNQQSEIKILQKKQIITTDISTYDSRILDCENRILDLEDNLSSSNDRIDNLIRAFNSLVSELNGWQFI</sequence>
<dbReference type="Proteomes" id="UP000266262">
    <property type="component" value="Unassembled WGS sequence"/>
</dbReference>
<evidence type="ECO:0000256" key="1">
    <source>
        <dbReference type="SAM" id="Coils"/>
    </source>
</evidence>
<evidence type="ECO:0000256" key="2">
    <source>
        <dbReference type="SAM" id="Phobius"/>
    </source>
</evidence>
<reference evidence="3 4" key="1">
    <citation type="submission" date="2018-08" db="EMBL/GenBank/DDBJ databases">
        <title>Draft genome sequence of Dialister pneumosintes KCOM 1685.</title>
        <authorList>
            <person name="Kook J.-K."/>
            <person name="Park S.-N."/>
            <person name="Lim Y.K."/>
        </authorList>
    </citation>
    <scope>NUCLEOTIDE SEQUENCE [LARGE SCALE GENOMIC DNA]</scope>
    <source>
        <strain evidence="3 4">KCOM 1685</strain>
    </source>
</reference>
<gene>
    <name evidence="3" type="ORF">DX915_01590</name>
</gene>
<keyword evidence="4" id="KW-1185">Reference proteome</keyword>
<keyword evidence="1" id="KW-0175">Coiled coil</keyword>
<organism evidence="3 4">
    <name type="scientific">Dialister pneumosintes</name>
    <dbReference type="NCBI Taxonomy" id="39950"/>
    <lineage>
        <taxon>Bacteria</taxon>
        <taxon>Bacillati</taxon>
        <taxon>Bacillota</taxon>
        <taxon>Negativicutes</taxon>
        <taxon>Veillonellales</taxon>
        <taxon>Veillonellaceae</taxon>
        <taxon>Dialister</taxon>
    </lineage>
</organism>
<dbReference type="EMBL" id="QWKU01000001">
    <property type="protein sequence ID" value="RID94257.1"/>
    <property type="molecule type" value="Genomic_DNA"/>
</dbReference>
<keyword evidence="2" id="KW-1133">Transmembrane helix</keyword>
<comment type="caution">
    <text evidence="3">The sequence shown here is derived from an EMBL/GenBank/DDBJ whole genome shotgun (WGS) entry which is preliminary data.</text>
</comment>
<accession>A0ABX9MBM3</accession>